<dbReference type="InterPro" id="IPR017956">
    <property type="entry name" value="AT_hook_DNA-bd_motif"/>
</dbReference>
<feature type="compositionally biased region" description="Acidic residues" evidence="9">
    <location>
        <begin position="398"/>
        <end position="408"/>
    </location>
</feature>
<feature type="compositionally biased region" description="Basic and acidic residues" evidence="9">
    <location>
        <begin position="158"/>
        <end position="167"/>
    </location>
</feature>
<feature type="compositionally biased region" description="Low complexity" evidence="9">
    <location>
        <begin position="179"/>
        <end position="189"/>
    </location>
</feature>
<feature type="compositionally biased region" description="Basic and acidic residues" evidence="9">
    <location>
        <begin position="310"/>
        <end position="319"/>
    </location>
</feature>
<sequence>MALCESQLDSALPQLKREESPSSEGSQQTPEKKPKIEHNGEIYGINQVPGGLPLTVDYRSPVSHFVPPELYTARQPKQEPISTAENSDPPTPVKRKRGRPRVDKTSPEYLANLAARKQAKEMAAMMNNRTPESGEKRKRGRPRVDKTSPEYLARKRARELEALERKAKRDYKRRATGDSAASSSAGESTPRTKRKYTKRTPSTKKDVPPSTEQRVKGKRGRPRKVDQLAANNKQQQQPKIRVRNNLMPVNSEPITLDSDDEPDLGSPSQASDSLSLDENLRALRHIHEKYANIDKDDLYDTHLLAANFKKPHDSQRRGDDDDVLSIRSSEGCASVKEMETRVEKLEDSSNSDSDSSSSGSERQAAPSQSASGSRNIRSSSSSSGSSTSSSSGSSDSSDSSDTESESENETPRNENPVPPANHTPNEDDRSFGAWSYSGPASDSGSDSDPERSAADLGAPASHDEISESENESADKSFQCHICSKWYSTRVTLKIHRRVHQNRGGGNSRSRARSSDRYECDCCSETFNRREKLWEHKAEAHRGAMTVRCEVCRKCFEDDAELAAHDRSHTADERAGRCPQCGLTFPRYEQLRRHLSCAHGAAPPAGSARLPHACAQCGKRFSHAHSLTRHMHNHAKQLYRCVVCKASFARADQLAQHLNSHLANYKRLKP</sequence>
<dbReference type="SUPFAM" id="SSF57667">
    <property type="entry name" value="beta-beta-alpha zinc fingers"/>
    <property type="match status" value="3"/>
</dbReference>
<keyword evidence="5" id="KW-0862">Zinc</keyword>
<dbReference type="PANTHER" id="PTHR16515:SF49">
    <property type="entry name" value="GASTRULA ZINC FINGER PROTEIN XLCGF49.1-LIKE-RELATED"/>
    <property type="match status" value="1"/>
</dbReference>
<proteinExistence type="predicted"/>
<feature type="compositionally biased region" description="Basic and acidic residues" evidence="9">
    <location>
        <begin position="30"/>
        <end position="40"/>
    </location>
</feature>
<feature type="compositionally biased region" description="Low complexity" evidence="9">
    <location>
        <begin position="378"/>
        <end position="397"/>
    </location>
</feature>
<accession>A0AAD7Y8Y9</accession>
<reference evidence="11" key="1">
    <citation type="submission" date="2023-03" db="EMBL/GenBank/DDBJ databases">
        <title>Chromosome-level genomes of two armyworms, Mythimna separata and Mythimna loreyi, provide insights into the biosynthesis and reception of sex pheromones.</title>
        <authorList>
            <person name="Zhao H."/>
        </authorList>
    </citation>
    <scope>NUCLEOTIDE SEQUENCE</scope>
    <source>
        <strain evidence="11">BeijingLab</strain>
        <tissue evidence="11">Pupa</tissue>
    </source>
</reference>
<feature type="compositionally biased region" description="Low complexity" evidence="9">
    <location>
        <begin position="435"/>
        <end position="446"/>
    </location>
</feature>
<feature type="compositionally biased region" description="Low complexity" evidence="9">
    <location>
        <begin position="348"/>
        <end position="360"/>
    </location>
</feature>
<dbReference type="InterPro" id="IPR050331">
    <property type="entry name" value="Zinc_finger"/>
</dbReference>
<evidence type="ECO:0000313" key="12">
    <source>
        <dbReference type="Proteomes" id="UP001231518"/>
    </source>
</evidence>
<dbReference type="GO" id="GO:0003677">
    <property type="term" value="F:DNA binding"/>
    <property type="evidence" value="ECO:0007669"/>
    <property type="project" value="UniProtKB-KW"/>
</dbReference>
<feature type="region of interest" description="Disordered" evidence="9">
    <location>
        <begin position="306"/>
        <end position="472"/>
    </location>
</feature>
<feature type="domain" description="C2H2-type" evidence="10">
    <location>
        <begin position="546"/>
        <end position="573"/>
    </location>
</feature>
<dbReference type="GO" id="GO:0008270">
    <property type="term" value="F:zinc ion binding"/>
    <property type="evidence" value="ECO:0007669"/>
    <property type="project" value="UniProtKB-KW"/>
</dbReference>
<dbReference type="Pfam" id="PF12874">
    <property type="entry name" value="zf-met"/>
    <property type="match status" value="1"/>
</dbReference>
<evidence type="ECO:0000256" key="1">
    <source>
        <dbReference type="ARBA" id="ARBA00004123"/>
    </source>
</evidence>
<name>A0AAD7Y8Y9_MYTSE</name>
<dbReference type="GO" id="GO:0005634">
    <property type="term" value="C:nucleus"/>
    <property type="evidence" value="ECO:0007669"/>
    <property type="project" value="UniProtKB-SubCell"/>
</dbReference>
<dbReference type="PROSITE" id="PS00028">
    <property type="entry name" value="ZINC_FINGER_C2H2_1"/>
    <property type="match status" value="6"/>
</dbReference>
<dbReference type="Pfam" id="PF00096">
    <property type="entry name" value="zf-C2H2"/>
    <property type="match status" value="2"/>
</dbReference>
<dbReference type="AlphaFoldDB" id="A0AAD7Y8Y9"/>
<dbReference type="InterPro" id="IPR036236">
    <property type="entry name" value="Znf_C2H2_sf"/>
</dbReference>
<dbReference type="InterPro" id="IPR013087">
    <property type="entry name" value="Znf_C2H2_type"/>
</dbReference>
<dbReference type="SMART" id="SM00355">
    <property type="entry name" value="ZnF_C2H2"/>
    <property type="match status" value="6"/>
</dbReference>
<dbReference type="SMART" id="SM00384">
    <property type="entry name" value="AT_hook"/>
    <property type="match status" value="3"/>
</dbReference>
<keyword evidence="4 8" id="KW-0863">Zinc-finger</keyword>
<comment type="caution">
    <text evidence="11">The sequence shown here is derived from an EMBL/GenBank/DDBJ whole genome shotgun (WGS) entry which is preliminary data.</text>
</comment>
<protein>
    <recommendedName>
        <fullName evidence="10">C2H2-type domain-containing protein</fullName>
    </recommendedName>
</protein>
<feature type="region of interest" description="Disordered" evidence="9">
    <location>
        <begin position="1"/>
        <end position="276"/>
    </location>
</feature>
<evidence type="ECO:0000256" key="4">
    <source>
        <dbReference type="ARBA" id="ARBA00022771"/>
    </source>
</evidence>
<evidence type="ECO:0000256" key="6">
    <source>
        <dbReference type="ARBA" id="ARBA00023125"/>
    </source>
</evidence>
<feature type="domain" description="C2H2-type" evidence="10">
    <location>
        <begin position="638"/>
        <end position="665"/>
    </location>
</feature>
<dbReference type="PRINTS" id="PR00929">
    <property type="entry name" value="ATHOOK"/>
</dbReference>
<dbReference type="Pfam" id="PF13912">
    <property type="entry name" value="zf-C2H2_6"/>
    <property type="match status" value="1"/>
</dbReference>
<feature type="compositionally biased region" description="Polar residues" evidence="9">
    <location>
        <begin position="365"/>
        <end position="377"/>
    </location>
</feature>
<dbReference type="PROSITE" id="PS50157">
    <property type="entry name" value="ZINC_FINGER_C2H2_2"/>
    <property type="match status" value="6"/>
</dbReference>
<evidence type="ECO:0000256" key="2">
    <source>
        <dbReference type="ARBA" id="ARBA00022723"/>
    </source>
</evidence>
<feature type="domain" description="C2H2-type" evidence="10">
    <location>
        <begin position="575"/>
        <end position="603"/>
    </location>
</feature>
<dbReference type="Proteomes" id="UP001231518">
    <property type="component" value="Chromosome 30"/>
</dbReference>
<feature type="domain" description="C2H2-type" evidence="10">
    <location>
        <begin position="477"/>
        <end position="504"/>
    </location>
</feature>
<keyword evidence="7" id="KW-0539">Nucleus</keyword>
<gene>
    <name evidence="11" type="ORF">PYW07_012759</name>
</gene>
<dbReference type="EMBL" id="JARGEI010000028">
    <property type="protein sequence ID" value="KAJ8706681.1"/>
    <property type="molecule type" value="Genomic_DNA"/>
</dbReference>
<dbReference type="PANTHER" id="PTHR16515">
    <property type="entry name" value="PR DOMAIN ZINC FINGER PROTEIN"/>
    <property type="match status" value="1"/>
</dbReference>
<feature type="domain" description="C2H2-type" evidence="10">
    <location>
        <begin position="611"/>
        <end position="638"/>
    </location>
</feature>
<evidence type="ECO:0000256" key="5">
    <source>
        <dbReference type="ARBA" id="ARBA00022833"/>
    </source>
</evidence>
<comment type="subcellular location">
    <subcellularLocation>
        <location evidence="1">Nucleus</location>
    </subcellularLocation>
</comment>
<evidence type="ECO:0000256" key="8">
    <source>
        <dbReference type="PROSITE-ProRule" id="PRU00042"/>
    </source>
</evidence>
<keyword evidence="2" id="KW-0479">Metal-binding</keyword>
<evidence type="ECO:0000256" key="9">
    <source>
        <dbReference type="SAM" id="MobiDB-lite"/>
    </source>
</evidence>
<evidence type="ECO:0000313" key="11">
    <source>
        <dbReference type="EMBL" id="KAJ8706681.1"/>
    </source>
</evidence>
<feature type="compositionally biased region" description="Polar residues" evidence="9">
    <location>
        <begin position="229"/>
        <end position="238"/>
    </location>
</feature>
<dbReference type="Pfam" id="PF02178">
    <property type="entry name" value="AT_hook"/>
    <property type="match status" value="3"/>
</dbReference>
<dbReference type="GO" id="GO:0010468">
    <property type="term" value="P:regulation of gene expression"/>
    <property type="evidence" value="ECO:0007669"/>
    <property type="project" value="TreeGrafter"/>
</dbReference>
<feature type="compositionally biased region" description="Basic and acidic residues" evidence="9">
    <location>
        <begin position="336"/>
        <end position="347"/>
    </location>
</feature>
<evidence type="ECO:0000256" key="3">
    <source>
        <dbReference type="ARBA" id="ARBA00022737"/>
    </source>
</evidence>
<feature type="compositionally biased region" description="Basic residues" evidence="9">
    <location>
        <begin position="191"/>
        <end position="202"/>
    </location>
</feature>
<dbReference type="Gene3D" id="3.30.160.60">
    <property type="entry name" value="Classic Zinc Finger"/>
    <property type="match status" value="3"/>
</dbReference>
<keyword evidence="12" id="KW-1185">Reference proteome</keyword>
<feature type="domain" description="C2H2-type" evidence="10">
    <location>
        <begin position="517"/>
        <end position="545"/>
    </location>
</feature>
<feature type="compositionally biased region" description="Polar residues" evidence="9">
    <location>
        <begin position="266"/>
        <end position="276"/>
    </location>
</feature>
<evidence type="ECO:0000259" key="10">
    <source>
        <dbReference type="PROSITE" id="PS50157"/>
    </source>
</evidence>
<keyword evidence="6" id="KW-0238">DNA-binding</keyword>
<dbReference type="FunFam" id="3.30.160.60:FF:000100">
    <property type="entry name" value="Zinc finger 45-like"/>
    <property type="match status" value="1"/>
</dbReference>
<evidence type="ECO:0000256" key="7">
    <source>
        <dbReference type="ARBA" id="ARBA00023242"/>
    </source>
</evidence>
<organism evidence="11 12">
    <name type="scientific">Mythimna separata</name>
    <name type="common">Oriental armyworm</name>
    <name type="synonym">Pseudaletia separata</name>
    <dbReference type="NCBI Taxonomy" id="271217"/>
    <lineage>
        <taxon>Eukaryota</taxon>
        <taxon>Metazoa</taxon>
        <taxon>Ecdysozoa</taxon>
        <taxon>Arthropoda</taxon>
        <taxon>Hexapoda</taxon>
        <taxon>Insecta</taxon>
        <taxon>Pterygota</taxon>
        <taxon>Neoptera</taxon>
        <taxon>Endopterygota</taxon>
        <taxon>Lepidoptera</taxon>
        <taxon>Glossata</taxon>
        <taxon>Ditrysia</taxon>
        <taxon>Noctuoidea</taxon>
        <taxon>Noctuidae</taxon>
        <taxon>Noctuinae</taxon>
        <taxon>Hadenini</taxon>
        <taxon>Mythimna</taxon>
    </lineage>
</organism>
<keyword evidence="3" id="KW-0677">Repeat</keyword>